<dbReference type="RefSeq" id="WP_183441743.1">
    <property type="nucleotide sequence ID" value="NZ_JACHXD010000008.1"/>
</dbReference>
<gene>
    <name evidence="1" type="ORF">FHS03_002995</name>
</gene>
<dbReference type="Gene3D" id="2.180.10.10">
    <property type="entry name" value="RHS repeat-associated core"/>
    <property type="match status" value="1"/>
</dbReference>
<comment type="caution">
    <text evidence="1">The sequence shown here is derived from an EMBL/GenBank/DDBJ whole genome shotgun (WGS) entry which is preliminary data.</text>
</comment>
<sequence length="124" mass="13270">MCVAQNVYDANGKLADIRLGAAVVANSFLYQPASGKLYAWRFGNGLSRLLTLDNDGRIAQLAGGTAASTAHKLDFAYYADDTVKSLANGIYSAFSTDFSYDAASQLTPAFQPGDQQHFMNTMGL</sequence>
<reference evidence="1 2" key="1">
    <citation type="submission" date="2020-08" db="EMBL/GenBank/DDBJ databases">
        <title>Genomic Encyclopedia of Type Strains, Phase III (KMG-III): the genomes of soil and plant-associated and newly described type strains.</title>
        <authorList>
            <person name="Whitman W."/>
        </authorList>
    </citation>
    <scope>NUCLEOTIDE SEQUENCE [LARGE SCALE GENOMIC DNA]</scope>
    <source>
        <strain evidence="1 2">CECT 8897</strain>
    </source>
</reference>
<proteinExistence type="predicted"/>
<organism evidence="1 2">
    <name type="scientific">Pseudoduganella violacea</name>
    <dbReference type="NCBI Taxonomy" id="1715466"/>
    <lineage>
        <taxon>Bacteria</taxon>
        <taxon>Pseudomonadati</taxon>
        <taxon>Pseudomonadota</taxon>
        <taxon>Betaproteobacteria</taxon>
        <taxon>Burkholderiales</taxon>
        <taxon>Oxalobacteraceae</taxon>
        <taxon>Telluria group</taxon>
        <taxon>Pseudoduganella</taxon>
    </lineage>
</organism>
<evidence type="ECO:0000313" key="2">
    <source>
        <dbReference type="Proteomes" id="UP000541535"/>
    </source>
</evidence>
<name>A0A7W5BBQ5_9BURK</name>
<evidence type="ECO:0000313" key="1">
    <source>
        <dbReference type="EMBL" id="MBB3119936.1"/>
    </source>
</evidence>
<dbReference type="AlphaFoldDB" id="A0A7W5BBQ5"/>
<protein>
    <submittedName>
        <fullName evidence="1">Uncharacterized protein</fullName>
    </submittedName>
</protein>
<keyword evidence="2" id="KW-1185">Reference proteome</keyword>
<accession>A0A7W5BBQ5</accession>
<dbReference type="EMBL" id="JACHXD010000008">
    <property type="protein sequence ID" value="MBB3119936.1"/>
    <property type="molecule type" value="Genomic_DNA"/>
</dbReference>
<dbReference type="Proteomes" id="UP000541535">
    <property type="component" value="Unassembled WGS sequence"/>
</dbReference>